<organism evidence="1 2">
    <name type="scientific">Melastoma candidum</name>
    <dbReference type="NCBI Taxonomy" id="119954"/>
    <lineage>
        <taxon>Eukaryota</taxon>
        <taxon>Viridiplantae</taxon>
        <taxon>Streptophyta</taxon>
        <taxon>Embryophyta</taxon>
        <taxon>Tracheophyta</taxon>
        <taxon>Spermatophyta</taxon>
        <taxon>Magnoliopsida</taxon>
        <taxon>eudicotyledons</taxon>
        <taxon>Gunneridae</taxon>
        <taxon>Pentapetalae</taxon>
        <taxon>rosids</taxon>
        <taxon>malvids</taxon>
        <taxon>Myrtales</taxon>
        <taxon>Melastomataceae</taxon>
        <taxon>Melastomatoideae</taxon>
        <taxon>Melastomateae</taxon>
        <taxon>Melastoma</taxon>
    </lineage>
</organism>
<dbReference type="EMBL" id="CM042881">
    <property type="protein sequence ID" value="KAI4385429.1"/>
    <property type="molecule type" value="Genomic_DNA"/>
</dbReference>
<proteinExistence type="predicted"/>
<accession>A0ACB9S6H9</accession>
<comment type="caution">
    <text evidence="1">The sequence shown here is derived from an EMBL/GenBank/DDBJ whole genome shotgun (WGS) entry which is preliminary data.</text>
</comment>
<reference evidence="2" key="1">
    <citation type="journal article" date="2023" name="Front. Plant Sci.">
        <title>Chromosomal-level genome assembly of Melastoma candidum provides insights into trichome evolution.</title>
        <authorList>
            <person name="Zhong Y."/>
            <person name="Wu W."/>
            <person name="Sun C."/>
            <person name="Zou P."/>
            <person name="Liu Y."/>
            <person name="Dai S."/>
            <person name="Zhou R."/>
        </authorList>
    </citation>
    <scope>NUCLEOTIDE SEQUENCE [LARGE SCALE GENOMIC DNA]</scope>
</reference>
<keyword evidence="2" id="KW-1185">Reference proteome</keyword>
<evidence type="ECO:0000313" key="2">
    <source>
        <dbReference type="Proteomes" id="UP001057402"/>
    </source>
</evidence>
<evidence type="ECO:0000313" key="1">
    <source>
        <dbReference type="EMBL" id="KAI4385429.1"/>
    </source>
</evidence>
<gene>
    <name evidence="1" type="ORF">MLD38_003456</name>
</gene>
<name>A0ACB9S6H9_9MYRT</name>
<dbReference type="Proteomes" id="UP001057402">
    <property type="component" value="Chromosome 2"/>
</dbReference>
<sequence length="74" mass="7978">MDMVSKVVKARHRTSPVYVTSTPLVISAACPYSDKSAGCVNLGSSKTIDLPVPREWGLPPTSYYTPFIPIIGIP</sequence>
<protein>
    <submittedName>
        <fullName evidence="1">Uncharacterized protein</fullName>
    </submittedName>
</protein>